<dbReference type="InterPro" id="IPR023362">
    <property type="entry name" value="PH-BEACH_dom"/>
</dbReference>
<dbReference type="Pfam" id="PF16057">
    <property type="entry name" value="DUF4800"/>
    <property type="match status" value="1"/>
</dbReference>
<dbReference type="GO" id="GO:0016020">
    <property type="term" value="C:membrane"/>
    <property type="evidence" value="ECO:0007669"/>
    <property type="project" value="TreeGrafter"/>
</dbReference>
<dbReference type="InterPro" id="IPR031570">
    <property type="entry name" value="NBEA/BDCP_DUF4704"/>
</dbReference>
<evidence type="ECO:0000313" key="8">
    <source>
        <dbReference type="Proteomes" id="UP000694382"/>
    </source>
</evidence>
<dbReference type="InterPro" id="IPR050865">
    <property type="entry name" value="BEACH_Domain"/>
</dbReference>
<organism evidence="7 8">
    <name type="scientific">Geospiza parvula</name>
    <name type="common">Small tree-finch</name>
    <name type="synonym">Camarhynchus parvulus</name>
    <dbReference type="NCBI Taxonomy" id="87175"/>
    <lineage>
        <taxon>Eukaryota</taxon>
        <taxon>Metazoa</taxon>
        <taxon>Chordata</taxon>
        <taxon>Craniata</taxon>
        <taxon>Vertebrata</taxon>
        <taxon>Euteleostomi</taxon>
        <taxon>Archelosauria</taxon>
        <taxon>Archosauria</taxon>
        <taxon>Dinosauria</taxon>
        <taxon>Saurischia</taxon>
        <taxon>Theropoda</taxon>
        <taxon>Coelurosauria</taxon>
        <taxon>Aves</taxon>
        <taxon>Neognathae</taxon>
        <taxon>Neoaves</taxon>
        <taxon>Telluraves</taxon>
        <taxon>Australaves</taxon>
        <taxon>Passeriformes</taxon>
        <taxon>Thraupidae</taxon>
        <taxon>Camarhynchus</taxon>
    </lineage>
</organism>
<dbReference type="InterPro" id="IPR013320">
    <property type="entry name" value="ConA-like_dom_sf"/>
</dbReference>
<evidence type="ECO:0000256" key="6">
    <source>
        <dbReference type="ARBA" id="ARBA00068540"/>
    </source>
</evidence>
<dbReference type="InterPro" id="IPR036322">
    <property type="entry name" value="WD40_repeat_dom_sf"/>
</dbReference>
<evidence type="ECO:0000256" key="3">
    <source>
        <dbReference type="ARBA" id="ARBA00022574"/>
    </source>
</evidence>
<evidence type="ECO:0000313" key="7">
    <source>
        <dbReference type="Ensembl" id="ENSCPVP00000003979.1"/>
    </source>
</evidence>
<dbReference type="InterPro" id="IPR015943">
    <property type="entry name" value="WD40/YVTN_repeat-like_dom_sf"/>
</dbReference>
<dbReference type="PANTHER" id="PTHR13743">
    <property type="entry name" value="BEIGE/BEACH-RELATED"/>
    <property type="match status" value="1"/>
</dbReference>
<reference evidence="7" key="3">
    <citation type="submission" date="2025-09" db="UniProtKB">
        <authorList>
            <consortium name="Ensembl"/>
        </authorList>
    </citation>
    <scope>IDENTIFICATION</scope>
</reference>
<dbReference type="FunFam" id="1.10.1540.10:FF:000001">
    <property type="entry name" value="neurobeachin isoform X1"/>
    <property type="match status" value="1"/>
</dbReference>
<dbReference type="InterPro" id="IPR001680">
    <property type="entry name" value="WD40_rpt"/>
</dbReference>
<dbReference type="SUPFAM" id="SSF50729">
    <property type="entry name" value="PH domain-like"/>
    <property type="match status" value="1"/>
</dbReference>
<comment type="similarity">
    <text evidence="2">Belongs to the WD repeat neurobeachin family.</text>
</comment>
<dbReference type="InterPro" id="IPR000409">
    <property type="entry name" value="BEACH_dom"/>
</dbReference>
<sequence>PRLLSLSLGSQPPRKKGEENAFRAQANISVSPATMEVLMRVLADCDNWDDRSPEEVSRKAELTLKCLTEVVHILLTSSSDQRQVETSTILENYFKLLNSDHSALPNPRRCRQWESRFIALQIQMLNTITAMLDCTDRPVLQAIFLNSNCFEHLIRLLQNCKVMADKTGFVHFTCYRNLSSFNSTSGPILLCFVSEFPAVFQAVEGDHMAVGILGISNVQPLLLLIQWLPELESHELQIFISNWLRRICCIDRQSRATCVNANMVIRIIETLNSHSVLHCTCAENLIALLGSLGSQSMGSEELLQLVRLLRPEEPRGAHPYVVPVMRALLAMARKQGLASALQYFNLHHSMAGIALPAIHRWPGSAFSFNAWLCLDQDRVEPGTMGKSGKRKQLYSFFTGSGMGFEAFITCSGVLVVAVCTKREYATVMLPDHCFFDSLWHNITIVHVPGKRPFGQSLVYIYVNGQQKISAPLRFPAMNESFTSCCIGSAGQRTTTPPPSQIPDPPFSSPVMPHRTSLGGILAPGAWGGVLGKPEFITKMISAGTQDSEWGCPTSLEGQLGSVIIFHEALQGFMLFKYFNINTLTQNLACRNPICLDLSANLLHGRLTGNKVVNWDIKVNVLLLLLFCSAEARLEKNIVATFILMIKHFIQGHQVNQENLIHSHGVATLGALLQKVPSILMDVNVLMAVQLLIEQVSVEKNMQLLQQMYHHLLFDFSIWNSGDFPFRIGHIQYLSTIIKDSRRLFRKKYGVQFLLDTLRIYYGTGCKDGDLAPDDLRTIRTSLYGLIKYFLSKGGTHEEIQSIVGYIAATSDEEQVCNVGSDNELIQLLTDILLCIMWKGIEKSDDDAWIERGQVFSALTKLGMSNELLRPSDEIKLNLLEKMLEWSVTDNRDSKALPTHAENAFKLLLIVQGFLQAEGLINSNLWTEKVCAMAAAKLNTLLQTKVIESQPEACYLLGKLEGILSRSIEEKTETYSFLIPLVRTLVSKVYELLFMNLHLPSLPPTNGSPSFFEDFQEYCRSDEWQVYIDKYVSRKLHDNEQMALYWKDCYEAFMVNMHKRDRERGESKLKFQVRFSVSASRKARQENLRYNSMLKQLSSQHTATLRQWRAAQLYLFSERGPWAERKQRPVHWKLSNVENFSRMRLKLVQNYNFNSHQDASDLRDNLGKVTQPSSESLLLEVVKQVKVSDLEDDVLELPEEDTAASSNLDEKDEESQKEKLILSEDCELITVIDVIPGRLEVTTQHIYFFDGSIEKEEGVGFDFKWHLSQIREIHLRRYNLRRSALEIFLTDQTNYFLNFNKEVWVRNKVYSRILSLRSPNISGTRSPQELFKASGLMQKWVNREISNFDYLIQLNTMAGRTYNDLAQYPVFPWILRDYTSEELDLNNPAVFRDLSKPIGVVNEKNAKTVKEKYENFEDPLGMIDKFHYGTHYSNAAGVMHYLIRVEPFTTLHIQLQSGRFDCADRQFHSIPATWQALMDNPNDVKELIPEFFYFPEFLENQNGFNLGQLQMSKEVVNDVVLPKWAHSPEDFIYKHRKALESEYVSAHLHEWIDLIFGYKQRGPAAVEALNVFYYCTYEGAVDLDALTDEKERKALEGMINNFGQTPCQLLKEPHPQRLSAEEVVQRLTKSDTSTLNLFQHLTELKSFFIEGISDGVPIVKAVVPRNQSRSFISQGSPEILVTTSLNCVIGTHGWLPYDKNISNYFTFIKDTTVTNPKTQRSMSGPFAPGLEITSKLFAVSHDAKLLFSGGHWDNSIRVTSLTKGKLMGQHIRHMDIVTCLAIDHCGIHLISGSRDTTCMIWQIVHQGGVPVGLAPKPLQILYGHTDEVSSVGISTELDMAVSGSRDGTVIVRTIRKGQYVRTLRPPCESSLLLTVPNLAVSWEGHIVVHTSVEGKTTLKNALHLYSVNGKYLRSETLKEEVSDLCVTGEYIVMGSLQGFLSIRDLYSLSLSISPLAMRLPIHCISVTKEYSHILVGLEDGKLIIVGVGKPAEMRSGQLSRKLWGSSKRLSQISAGETEYNTQDSK</sequence>
<accession>A0A8C3MED7</accession>
<evidence type="ECO:0000256" key="5">
    <source>
        <dbReference type="ARBA" id="ARBA00022824"/>
    </source>
</evidence>
<dbReference type="SMART" id="SM01026">
    <property type="entry name" value="Beach"/>
    <property type="match status" value="1"/>
</dbReference>
<keyword evidence="8" id="KW-1185">Reference proteome</keyword>
<dbReference type="Pfam" id="PF02138">
    <property type="entry name" value="Beach"/>
    <property type="match status" value="1"/>
</dbReference>
<name>A0A8C3MED7_GEOPR</name>
<dbReference type="Pfam" id="PF14844">
    <property type="entry name" value="PH_BEACH"/>
    <property type="match status" value="1"/>
</dbReference>
<dbReference type="Gene3D" id="2.130.10.10">
    <property type="entry name" value="YVTN repeat-like/Quinoprotein amine dehydrogenase"/>
    <property type="match status" value="1"/>
</dbReference>
<evidence type="ECO:0000256" key="1">
    <source>
        <dbReference type="ARBA" id="ARBA00004240"/>
    </source>
</evidence>
<dbReference type="SMART" id="SM00320">
    <property type="entry name" value="WD40"/>
    <property type="match status" value="3"/>
</dbReference>
<reference evidence="7" key="1">
    <citation type="submission" date="2020-02" db="EMBL/GenBank/DDBJ databases">
        <authorList>
            <person name="Enbody D E."/>
            <person name="Pettersson E M."/>
        </authorList>
    </citation>
    <scope>NUCLEOTIDE SEQUENCE [LARGE SCALE GENOMIC DNA]</scope>
</reference>
<dbReference type="Pfam" id="PF15787">
    <property type="entry name" value="DUF4704"/>
    <property type="match status" value="1"/>
</dbReference>
<keyword evidence="3" id="KW-0853">WD repeat</keyword>
<gene>
    <name evidence="7" type="primary">NBEAL1</name>
</gene>
<dbReference type="PROSITE" id="PS51783">
    <property type="entry name" value="PH_BEACH"/>
    <property type="match status" value="1"/>
</dbReference>
<dbReference type="GO" id="GO:0019901">
    <property type="term" value="F:protein kinase binding"/>
    <property type="evidence" value="ECO:0007669"/>
    <property type="project" value="TreeGrafter"/>
</dbReference>
<dbReference type="SUPFAM" id="SSF50978">
    <property type="entry name" value="WD40 repeat-like"/>
    <property type="match status" value="1"/>
</dbReference>
<dbReference type="SUPFAM" id="SSF81837">
    <property type="entry name" value="BEACH domain"/>
    <property type="match status" value="1"/>
</dbReference>
<dbReference type="CDD" id="cd01201">
    <property type="entry name" value="PH_BEACH"/>
    <property type="match status" value="1"/>
</dbReference>
<dbReference type="PROSITE" id="PS50197">
    <property type="entry name" value="BEACH"/>
    <property type="match status" value="1"/>
</dbReference>
<evidence type="ECO:0000256" key="4">
    <source>
        <dbReference type="ARBA" id="ARBA00022737"/>
    </source>
</evidence>
<dbReference type="Ensembl" id="ENSCPVT00000004126.2">
    <property type="protein sequence ID" value="ENSCPVP00000003979.1"/>
    <property type="gene ID" value="ENSCPVG00000001214.2"/>
</dbReference>
<dbReference type="InterPro" id="IPR046851">
    <property type="entry name" value="NBCH_WD40"/>
</dbReference>
<dbReference type="InterPro" id="IPR036372">
    <property type="entry name" value="BEACH_dom_sf"/>
</dbReference>
<dbReference type="FunFam" id="2.130.10.10:FF:001375">
    <property type="entry name" value="Neurobeachin-like protein 2"/>
    <property type="match status" value="1"/>
</dbReference>
<dbReference type="Gene3D" id="1.10.1540.10">
    <property type="entry name" value="BEACH domain"/>
    <property type="match status" value="1"/>
</dbReference>
<comment type="subcellular location">
    <subcellularLocation>
        <location evidence="1">Endoplasmic reticulum</location>
    </subcellularLocation>
</comment>
<keyword evidence="5" id="KW-0256">Endoplasmic reticulum</keyword>
<dbReference type="Gene3D" id="2.30.29.30">
    <property type="entry name" value="Pleckstrin-homology domain (PH domain)/Phosphotyrosine-binding domain (PTB)"/>
    <property type="match status" value="1"/>
</dbReference>
<dbReference type="PROSITE" id="PS50082">
    <property type="entry name" value="WD_REPEATS_2"/>
    <property type="match status" value="2"/>
</dbReference>
<dbReference type="Pfam" id="PF20426">
    <property type="entry name" value="NBCH_WD40"/>
    <property type="match status" value="1"/>
</dbReference>
<dbReference type="GO" id="GO:0005783">
    <property type="term" value="C:endoplasmic reticulum"/>
    <property type="evidence" value="ECO:0007669"/>
    <property type="project" value="UniProtKB-SubCell"/>
</dbReference>
<dbReference type="GO" id="GO:0030099">
    <property type="term" value="P:myeloid cell differentiation"/>
    <property type="evidence" value="ECO:0007669"/>
    <property type="project" value="UniProtKB-ARBA"/>
</dbReference>
<dbReference type="CDD" id="cd06071">
    <property type="entry name" value="Beach"/>
    <property type="match status" value="1"/>
</dbReference>
<keyword evidence="4" id="KW-0677">Repeat</keyword>
<protein>
    <recommendedName>
        <fullName evidence="6">Neurobeachin-like protein 2</fullName>
    </recommendedName>
</protein>
<dbReference type="GO" id="GO:0005829">
    <property type="term" value="C:cytosol"/>
    <property type="evidence" value="ECO:0007669"/>
    <property type="project" value="TreeGrafter"/>
</dbReference>
<evidence type="ECO:0000256" key="2">
    <source>
        <dbReference type="ARBA" id="ARBA00008498"/>
    </source>
</evidence>
<dbReference type="GO" id="GO:0008104">
    <property type="term" value="P:intracellular protein localization"/>
    <property type="evidence" value="ECO:0007669"/>
    <property type="project" value="TreeGrafter"/>
</dbReference>
<dbReference type="SUPFAM" id="SSF49899">
    <property type="entry name" value="Concanavalin A-like lectins/glucanases"/>
    <property type="match status" value="1"/>
</dbReference>
<dbReference type="InterPro" id="IPR011993">
    <property type="entry name" value="PH-like_dom_sf"/>
</dbReference>
<reference evidence="7" key="2">
    <citation type="submission" date="2025-08" db="UniProtKB">
        <authorList>
            <consortium name="Ensembl"/>
        </authorList>
    </citation>
    <scope>IDENTIFICATION</scope>
</reference>
<proteinExistence type="inferred from homology"/>
<dbReference type="PANTHER" id="PTHR13743:SF115">
    <property type="entry name" value="NEUROBEACHIN-LIKE PROTEIN 1"/>
    <property type="match status" value="1"/>
</dbReference>
<dbReference type="Proteomes" id="UP000694382">
    <property type="component" value="Chromosome 7"/>
</dbReference>